<evidence type="ECO:0000313" key="3">
    <source>
        <dbReference type="Proteomes" id="UP000801492"/>
    </source>
</evidence>
<dbReference type="GO" id="GO:0003676">
    <property type="term" value="F:nucleic acid binding"/>
    <property type="evidence" value="ECO:0007669"/>
    <property type="project" value="InterPro"/>
</dbReference>
<feature type="non-terminal residue" evidence="2">
    <location>
        <position position="1"/>
    </location>
</feature>
<dbReference type="OrthoDB" id="10065579at2759"/>
<dbReference type="InterPro" id="IPR036397">
    <property type="entry name" value="RNaseH_sf"/>
</dbReference>
<reference evidence="2" key="1">
    <citation type="submission" date="2019-08" db="EMBL/GenBank/DDBJ databases">
        <title>The genome of the North American firefly Photinus pyralis.</title>
        <authorList>
            <consortium name="Photinus pyralis genome working group"/>
            <person name="Fallon T.R."/>
            <person name="Sander Lower S.E."/>
            <person name="Weng J.-K."/>
        </authorList>
    </citation>
    <scope>NUCLEOTIDE SEQUENCE</scope>
    <source>
        <strain evidence="2">TRF0915ILg1</strain>
        <tissue evidence="2">Whole body</tissue>
    </source>
</reference>
<dbReference type="InterPro" id="IPR001888">
    <property type="entry name" value="Transposase_1"/>
</dbReference>
<gene>
    <name evidence="2" type="ORF">ILUMI_26552</name>
</gene>
<organism evidence="2 3">
    <name type="scientific">Ignelater luminosus</name>
    <name type="common">Cucubano</name>
    <name type="synonym">Pyrophorus luminosus</name>
    <dbReference type="NCBI Taxonomy" id="2038154"/>
    <lineage>
        <taxon>Eukaryota</taxon>
        <taxon>Metazoa</taxon>
        <taxon>Ecdysozoa</taxon>
        <taxon>Arthropoda</taxon>
        <taxon>Hexapoda</taxon>
        <taxon>Insecta</taxon>
        <taxon>Pterygota</taxon>
        <taxon>Neoptera</taxon>
        <taxon>Endopterygota</taxon>
        <taxon>Coleoptera</taxon>
        <taxon>Polyphaga</taxon>
        <taxon>Elateriformia</taxon>
        <taxon>Elateroidea</taxon>
        <taxon>Elateridae</taxon>
        <taxon>Agrypninae</taxon>
        <taxon>Pyrophorini</taxon>
        <taxon>Ignelater</taxon>
    </lineage>
</organism>
<dbReference type="EMBL" id="VTPC01091114">
    <property type="protein sequence ID" value="KAF2879619.1"/>
    <property type="molecule type" value="Genomic_DNA"/>
</dbReference>
<feature type="region of interest" description="Disordered" evidence="1">
    <location>
        <begin position="43"/>
        <end position="66"/>
    </location>
</feature>
<accession>A0A8K0C5M2</accession>
<sequence length="66" mass="7744">QSMVTIFWDHQGFVLIKYIPKNTTITADTYCEILKMLRKVINKETPSSQSSQSSKSQTRSRRLQFF</sequence>
<dbReference type="Pfam" id="PF01359">
    <property type="entry name" value="Transposase_1"/>
    <property type="match status" value="1"/>
</dbReference>
<evidence type="ECO:0000313" key="2">
    <source>
        <dbReference type="EMBL" id="KAF2879619.1"/>
    </source>
</evidence>
<comment type="caution">
    <text evidence="2">The sequence shown here is derived from an EMBL/GenBank/DDBJ whole genome shotgun (WGS) entry which is preliminary data.</text>
</comment>
<dbReference type="AlphaFoldDB" id="A0A8K0C5M2"/>
<dbReference type="Gene3D" id="3.30.420.10">
    <property type="entry name" value="Ribonuclease H-like superfamily/Ribonuclease H"/>
    <property type="match status" value="1"/>
</dbReference>
<evidence type="ECO:0000256" key="1">
    <source>
        <dbReference type="SAM" id="MobiDB-lite"/>
    </source>
</evidence>
<proteinExistence type="predicted"/>
<name>A0A8K0C5M2_IGNLU</name>
<dbReference type="Proteomes" id="UP000801492">
    <property type="component" value="Unassembled WGS sequence"/>
</dbReference>
<protein>
    <submittedName>
        <fullName evidence="2">Uncharacterized protein</fullName>
    </submittedName>
</protein>
<keyword evidence="3" id="KW-1185">Reference proteome</keyword>
<feature type="compositionally biased region" description="Low complexity" evidence="1">
    <location>
        <begin position="47"/>
        <end position="57"/>
    </location>
</feature>